<proteinExistence type="predicted"/>
<evidence type="ECO:0008006" key="2">
    <source>
        <dbReference type="Google" id="ProtNLM"/>
    </source>
</evidence>
<evidence type="ECO:0000313" key="1">
    <source>
        <dbReference type="EMBL" id="KKM14540.1"/>
    </source>
</evidence>
<dbReference type="Pfam" id="PF07087">
    <property type="entry name" value="DUF1353"/>
    <property type="match status" value="1"/>
</dbReference>
<name>A0A0F9KGZ3_9ZZZZ</name>
<reference evidence="1" key="1">
    <citation type="journal article" date="2015" name="Nature">
        <title>Complex archaea that bridge the gap between prokaryotes and eukaryotes.</title>
        <authorList>
            <person name="Spang A."/>
            <person name="Saw J.H."/>
            <person name="Jorgensen S.L."/>
            <person name="Zaremba-Niedzwiedzka K."/>
            <person name="Martijn J."/>
            <person name="Lind A.E."/>
            <person name="van Eijk R."/>
            <person name="Schleper C."/>
            <person name="Guy L."/>
            <person name="Ettema T.J."/>
        </authorList>
    </citation>
    <scope>NUCLEOTIDE SEQUENCE</scope>
</reference>
<protein>
    <recommendedName>
        <fullName evidence="2">DUF1353 domain-containing protein</fullName>
    </recommendedName>
</protein>
<organism evidence="1">
    <name type="scientific">marine sediment metagenome</name>
    <dbReference type="NCBI Taxonomy" id="412755"/>
    <lineage>
        <taxon>unclassified sequences</taxon>
        <taxon>metagenomes</taxon>
        <taxon>ecological metagenomes</taxon>
    </lineage>
</organism>
<sequence length="123" mass="14770">MSSFTKPLTVTKISARMWEVERTFSYHVGNEDSIEVIQVFKGFQTDFASVPRIFWWLFPPDGLYTQAAVLHDFLYLKQIYTRKRSDYIFYEAMGVLGVPKWKRWTMWASVRSVAWLCWNKRRK</sequence>
<gene>
    <name evidence="1" type="ORF">LCGC14_1705090</name>
</gene>
<dbReference type="InterPro" id="IPR010767">
    <property type="entry name" value="Phage_CGC-2007_Cje0229"/>
</dbReference>
<accession>A0A0F9KGZ3</accession>
<dbReference type="AlphaFoldDB" id="A0A0F9KGZ3"/>
<dbReference type="EMBL" id="LAZR01015122">
    <property type="protein sequence ID" value="KKM14540.1"/>
    <property type="molecule type" value="Genomic_DNA"/>
</dbReference>
<comment type="caution">
    <text evidence="1">The sequence shown here is derived from an EMBL/GenBank/DDBJ whole genome shotgun (WGS) entry which is preliminary data.</text>
</comment>